<dbReference type="Proteomes" id="UP000717696">
    <property type="component" value="Unassembled WGS sequence"/>
</dbReference>
<feature type="compositionally biased region" description="Pro residues" evidence="1">
    <location>
        <begin position="1"/>
        <end position="12"/>
    </location>
</feature>
<evidence type="ECO:0000259" key="2">
    <source>
        <dbReference type="Pfam" id="PF14420"/>
    </source>
</evidence>
<evidence type="ECO:0000313" key="4">
    <source>
        <dbReference type="Proteomes" id="UP000717696"/>
    </source>
</evidence>
<evidence type="ECO:0000256" key="1">
    <source>
        <dbReference type="SAM" id="MobiDB-lite"/>
    </source>
</evidence>
<dbReference type="PANTHER" id="PTHR38788:SF3">
    <property type="entry name" value="CLR5 DOMAIN-CONTAINING PROTEIN"/>
    <property type="match status" value="1"/>
</dbReference>
<dbReference type="AlphaFoldDB" id="A0A9P9ENI6"/>
<sequence length="607" mass="68269">MAVLDNPPPSSEPLPSEAVSPRAPSTINTSSTAAATPCEQRMAMAGARVFLARRNSTSPGDSDDTDISMPRSIPRKRIPSQEWEKKRPIITRLYQEEKKSLKEVMEILERHHKFTATVKMYKSRIWKWGLDKKLKGDEVLAILILKTERDAQGKPSEFTIRGQPVDLDNINRYIRRNPSLVARFQAGEVPSIQTTLEVQCHTPSPAPSPSSTAPIEVGPIEEVLGLFRNYVDSCFMNGVWEYEYNTSCTSCRPGDRSDELFERVMTGFALVNRSMMRKDEISIGTILGPAFESLKEIIASESPIFVARTACLLWYLDRNHKNDLHRIVMDYLAGLVPIVLGQDNPMVRIWQILGSPQFTDYSELAMRLYSTLVPLMEERIGPANYITAILYGDHIDYLLGHDRSTEALAVATSYRAKADATGLQHQWLIELAIGQTAVLCKTKEREGKFQEAIDCLQALKEYSMGEEQETVINIQLGNYSFRMGDFHSAVQWFQEATRLAWTGDLDERLIQTCLANLERGLSQTGRTVVAAQVQQYRLGRLSDFVRDSSTFASLPCSWKEPCHSETSIAATSPVDDSRRSSVEAPDWLWTDIDEARLPTATLVMGMT</sequence>
<keyword evidence="4" id="KW-1185">Reference proteome</keyword>
<evidence type="ECO:0000313" key="3">
    <source>
        <dbReference type="EMBL" id="KAH7141360.1"/>
    </source>
</evidence>
<dbReference type="PANTHER" id="PTHR38788">
    <property type="entry name" value="CLR5 DOMAIN-CONTAINING PROTEIN"/>
    <property type="match status" value="1"/>
</dbReference>
<dbReference type="OrthoDB" id="5986190at2759"/>
<dbReference type="SUPFAM" id="SSF48452">
    <property type="entry name" value="TPR-like"/>
    <property type="match status" value="1"/>
</dbReference>
<name>A0A9P9ENI6_9HYPO</name>
<dbReference type="Pfam" id="PF14420">
    <property type="entry name" value="Clr5"/>
    <property type="match status" value="1"/>
</dbReference>
<reference evidence="3" key="1">
    <citation type="journal article" date="2021" name="Nat. Commun.">
        <title>Genetic determinants of endophytism in the Arabidopsis root mycobiome.</title>
        <authorList>
            <person name="Mesny F."/>
            <person name="Miyauchi S."/>
            <person name="Thiergart T."/>
            <person name="Pickel B."/>
            <person name="Atanasova L."/>
            <person name="Karlsson M."/>
            <person name="Huettel B."/>
            <person name="Barry K.W."/>
            <person name="Haridas S."/>
            <person name="Chen C."/>
            <person name="Bauer D."/>
            <person name="Andreopoulos W."/>
            <person name="Pangilinan J."/>
            <person name="LaButti K."/>
            <person name="Riley R."/>
            <person name="Lipzen A."/>
            <person name="Clum A."/>
            <person name="Drula E."/>
            <person name="Henrissat B."/>
            <person name="Kohler A."/>
            <person name="Grigoriev I.V."/>
            <person name="Martin F.M."/>
            <person name="Hacquard S."/>
        </authorList>
    </citation>
    <scope>NUCLEOTIDE SEQUENCE</scope>
    <source>
        <strain evidence="3">MPI-CAGE-AT-0021</strain>
    </source>
</reference>
<organism evidence="3 4">
    <name type="scientific">Dactylonectria estremocensis</name>
    <dbReference type="NCBI Taxonomy" id="1079267"/>
    <lineage>
        <taxon>Eukaryota</taxon>
        <taxon>Fungi</taxon>
        <taxon>Dikarya</taxon>
        <taxon>Ascomycota</taxon>
        <taxon>Pezizomycotina</taxon>
        <taxon>Sordariomycetes</taxon>
        <taxon>Hypocreomycetidae</taxon>
        <taxon>Hypocreales</taxon>
        <taxon>Nectriaceae</taxon>
        <taxon>Dactylonectria</taxon>
    </lineage>
</organism>
<comment type="caution">
    <text evidence="3">The sequence shown here is derived from an EMBL/GenBank/DDBJ whole genome shotgun (WGS) entry which is preliminary data.</text>
</comment>
<feature type="region of interest" description="Disordered" evidence="1">
    <location>
        <begin position="1"/>
        <end position="38"/>
    </location>
</feature>
<feature type="domain" description="Clr5" evidence="2">
    <location>
        <begin position="80"/>
        <end position="132"/>
    </location>
</feature>
<dbReference type="InterPro" id="IPR025676">
    <property type="entry name" value="Clr5_dom"/>
</dbReference>
<feature type="compositionally biased region" description="Low complexity" evidence="1">
    <location>
        <begin position="13"/>
        <end position="36"/>
    </location>
</feature>
<protein>
    <recommendedName>
        <fullName evidence="2">Clr5 domain-containing protein</fullName>
    </recommendedName>
</protein>
<dbReference type="EMBL" id="JAGMUU010000012">
    <property type="protein sequence ID" value="KAH7141360.1"/>
    <property type="molecule type" value="Genomic_DNA"/>
</dbReference>
<feature type="region of interest" description="Disordered" evidence="1">
    <location>
        <begin position="50"/>
        <end position="72"/>
    </location>
</feature>
<proteinExistence type="predicted"/>
<dbReference type="InterPro" id="IPR011990">
    <property type="entry name" value="TPR-like_helical_dom_sf"/>
</dbReference>
<accession>A0A9P9ENI6</accession>
<gene>
    <name evidence="3" type="ORF">B0J13DRAFT_556686</name>
</gene>